<keyword evidence="1" id="KW-0059">Arsenical resistance</keyword>
<keyword evidence="4" id="KW-0804">Transcription</keyword>
<keyword evidence="7" id="KW-1185">Reference proteome</keyword>
<name>A0ABT1P7J4_9GAMM</name>
<dbReference type="Pfam" id="PF01022">
    <property type="entry name" value="HTH_5"/>
    <property type="match status" value="1"/>
</dbReference>
<keyword evidence="3" id="KW-0238">DNA-binding</keyword>
<dbReference type="PROSITE" id="PS50987">
    <property type="entry name" value="HTH_ARSR_2"/>
    <property type="match status" value="1"/>
</dbReference>
<organism evidence="6 7">
    <name type="scientific">Microbulbifer elongatus</name>
    <dbReference type="NCBI Taxonomy" id="86173"/>
    <lineage>
        <taxon>Bacteria</taxon>
        <taxon>Pseudomonadati</taxon>
        <taxon>Pseudomonadota</taxon>
        <taxon>Gammaproteobacteria</taxon>
        <taxon>Cellvibrionales</taxon>
        <taxon>Microbulbiferaceae</taxon>
        <taxon>Microbulbifer</taxon>
    </lineage>
</organism>
<dbReference type="Gene3D" id="1.10.10.10">
    <property type="entry name" value="Winged helix-like DNA-binding domain superfamily/Winged helix DNA-binding domain"/>
    <property type="match status" value="1"/>
</dbReference>
<reference evidence="6" key="1">
    <citation type="thesis" date="2020" institute="Technische Universitat Dresden" country="Dresden, Germany">
        <title>The Agarolytic System of Microbulbifer elongatus PORT2, Isolated from Batu Karas, Pangandaran West Java Indonesia.</title>
        <authorList>
            <person name="Anggraeni S.R."/>
        </authorList>
    </citation>
    <scope>NUCLEOTIDE SEQUENCE</scope>
    <source>
        <strain evidence="6">PORT2</strain>
    </source>
</reference>
<dbReference type="RefSeq" id="WP_255876005.1">
    <property type="nucleotide sequence ID" value="NZ_JACASI010000048.1"/>
</dbReference>
<comment type="caution">
    <text evidence="6">The sequence shown here is derived from an EMBL/GenBank/DDBJ whole genome shotgun (WGS) entry which is preliminary data.</text>
</comment>
<sequence length="114" mass="12928">MNPVSVFKCLADDTRLRSLLLIASEGELCVCELMCALDQSQPKISRHLAQLRNCDLLQDERRGQWVYYRLAPSLPQWVTDILQQTLQANPGFIEPNHLALSQMQDRPNSAANCC</sequence>
<dbReference type="Proteomes" id="UP001205566">
    <property type="component" value="Unassembled WGS sequence"/>
</dbReference>
<protein>
    <submittedName>
        <fullName evidence="6">Metalloregulator ArsR/SmtB family transcription factor</fullName>
    </submittedName>
</protein>
<dbReference type="InterPro" id="IPR051081">
    <property type="entry name" value="HTH_MetalResp_TranReg"/>
</dbReference>
<dbReference type="InterPro" id="IPR011991">
    <property type="entry name" value="ArsR-like_HTH"/>
</dbReference>
<dbReference type="CDD" id="cd00090">
    <property type="entry name" value="HTH_ARSR"/>
    <property type="match status" value="1"/>
</dbReference>
<evidence type="ECO:0000313" key="6">
    <source>
        <dbReference type="EMBL" id="MCQ3831079.1"/>
    </source>
</evidence>
<dbReference type="EMBL" id="JACASI010000048">
    <property type="protein sequence ID" value="MCQ3831079.1"/>
    <property type="molecule type" value="Genomic_DNA"/>
</dbReference>
<dbReference type="SUPFAM" id="SSF46785">
    <property type="entry name" value="Winged helix' DNA-binding domain"/>
    <property type="match status" value="1"/>
</dbReference>
<evidence type="ECO:0000256" key="1">
    <source>
        <dbReference type="ARBA" id="ARBA00022849"/>
    </source>
</evidence>
<dbReference type="InterPro" id="IPR001845">
    <property type="entry name" value="HTH_ArsR_DNA-bd_dom"/>
</dbReference>
<evidence type="ECO:0000256" key="3">
    <source>
        <dbReference type="ARBA" id="ARBA00023125"/>
    </source>
</evidence>
<accession>A0ABT1P7J4</accession>
<keyword evidence="2" id="KW-0805">Transcription regulation</keyword>
<evidence type="ECO:0000313" key="7">
    <source>
        <dbReference type="Proteomes" id="UP001205566"/>
    </source>
</evidence>
<dbReference type="InterPro" id="IPR036390">
    <property type="entry name" value="WH_DNA-bd_sf"/>
</dbReference>
<proteinExistence type="predicted"/>
<dbReference type="NCBIfam" id="NF033788">
    <property type="entry name" value="HTH_metalloreg"/>
    <property type="match status" value="1"/>
</dbReference>
<evidence type="ECO:0000256" key="4">
    <source>
        <dbReference type="ARBA" id="ARBA00023163"/>
    </source>
</evidence>
<dbReference type="InterPro" id="IPR036388">
    <property type="entry name" value="WH-like_DNA-bd_sf"/>
</dbReference>
<feature type="domain" description="HTH arsR-type" evidence="5">
    <location>
        <begin position="1"/>
        <end position="89"/>
    </location>
</feature>
<dbReference type="PANTHER" id="PTHR33154">
    <property type="entry name" value="TRANSCRIPTIONAL REGULATOR, ARSR FAMILY"/>
    <property type="match status" value="1"/>
</dbReference>
<gene>
    <name evidence="6" type="ORF">HXX02_16695</name>
</gene>
<dbReference type="PRINTS" id="PR00778">
    <property type="entry name" value="HTHARSR"/>
</dbReference>
<evidence type="ECO:0000259" key="5">
    <source>
        <dbReference type="PROSITE" id="PS50987"/>
    </source>
</evidence>
<dbReference type="NCBIfam" id="NF007528">
    <property type="entry name" value="PRK10141.1"/>
    <property type="match status" value="1"/>
</dbReference>
<dbReference type="PANTHER" id="PTHR33154:SF18">
    <property type="entry name" value="ARSENICAL RESISTANCE OPERON REPRESSOR"/>
    <property type="match status" value="1"/>
</dbReference>
<dbReference type="SMART" id="SM00418">
    <property type="entry name" value="HTH_ARSR"/>
    <property type="match status" value="1"/>
</dbReference>
<evidence type="ECO:0000256" key="2">
    <source>
        <dbReference type="ARBA" id="ARBA00023015"/>
    </source>
</evidence>